<dbReference type="eggNOG" id="KOG1716">
    <property type="taxonomic scope" value="Eukaryota"/>
</dbReference>
<dbReference type="InParanoid" id="H0XV78"/>
<dbReference type="EC" id="3.1.3.48" evidence="2"/>
<keyword evidence="3" id="KW-0378">Hydrolase</keyword>
<dbReference type="EMBL" id="AAQR03111775">
    <property type="status" value="NOT_ANNOTATED_CDS"/>
    <property type="molecule type" value="Genomic_DNA"/>
</dbReference>
<proteinExistence type="inferred from homology"/>
<reference evidence="5" key="2">
    <citation type="submission" date="2025-08" db="UniProtKB">
        <authorList>
            <consortium name="Ensembl"/>
        </authorList>
    </citation>
    <scope>IDENTIFICATION</scope>
</reference>
<evidence type="ECO:0000313" key="5">
    <source>
        <dbReference type="Ensembl" id="ENSOGAP00000020020.1"/>
    </source>
</evidence>
<dbReference type="SUPFAM" id="SSF52799">
    <property type="entry name" value="(Phosphotyrosine protein) phosphatases II"/>
    <property type="match status" value="1"/>
</dbReference>
<dbReference type="Proteomes" id="UP000005225">
    <property type="component" value="Unassembled WGS sequence"/>
</dbReference>
<dbReference type="PANTHER" id="PTHR45848:SF4">
    <property type="entry name" value="DUAL SPECIFICITY PROTEIN PHOSPHATASE 12"/>
    <property type="match status" value="1"/>
</dbReference>
<evidence type="ECO:0000256" key="4">
    <source>
        <dbReference type="ARBA" id="ARBA00022912"/>
    </source>
</evidence>
<accession>H0XV78</accession>
<dbReference type="GO" id="GO:0008138">
    <property type="term" value="F:protein tyrosine/serine/threonine phosphatase activity"/>
    <property type="evidence" value="ECO:0007669"/>
    <property type="project" value="TreeGrafter"/>
</dbReference>
<dbReference type="GO" id="GO:0005634">
    <property type="term" value="C:nucleus"/>
    <property type="evidence" value="ECO:0007669"/>
    <property type="project" value="TreeGrafter"/>
</dbReference>
<evidence type="ECO:0000256" key="1">
    <source>
        <dbReference type="ARBA" id="ARBA00008601"/>
    </source>
</evidence>
<evidence type="ECO:0000256" key="2">
    <source>
        <dbReference type="ARBA" id="ARBA00013064"/>
    </source>
</evidence>
<name>H0XV78_OTOGA</name>
<dbReference type="STRING" id="30611.ENSOGAP00000020020"/>
<dbReference type="InterPro" id="IPR029021">
    <property type="entry name" value="Prot-tyrosine_phosphatase-like"/>
</dbReference>
<dbReference type="PANTHER" id="PTHR45848">
    <property type="entry name" value="DUAL SPECIFICITY PROTEIN PHOSPHATASE 12 FAMILY MEMBER"/>
    <property type="match status" value="1"/>
</dbReference>
<sequence>MVGGSGPQCGCDYGSPLASKALYTGQMLEVSRLFAGGAAAVSEQDHLKVAGISALLMVDSGKPSFKAGAEVEGLWGLFVPALDKPETDPLSHLDRCVAFISKDRAEGHAALVHWSLFIGVGVSQSVAIVTAFGITTGSMGYEVDISSTIYKEVSRIAEFTSRTLCC</sequence>
<dbReference type="AlphaFoldDB" id="H0XV78"/>
<dbReference type="Gene3D" id="3.90.190.10">
    <property type="entry name" value="Protein tyrosine phosphatase superfamily"/>
    <property type="match status" value="1"/>
</dbReference>
<organism evidence="5 6">
    <name type="scientific">Otolemur garnettii</name>
    <name type="common">Small-eared galago</name>
    <name type="synonym">Garnett's greater bushbaby</name>
    <dbReference type="NCBI Taxonomy" id="30611"/>
    <lineage>
        <taxon>Eukaryota</taxon>
        <taxon>Metazoa</taxon>
        <taxon>Chordata</taxon>
        <taxon>Craniata</taxon>
        <taxon>Vertebrata</taxon>
        <taxon>Euteleostomi</taxon>
        <taxon>Mammalia</taxon>
        <taxon>Eutheria</taxon>
        <taxon>Euarchontoglires</taxon>
        <taxon>Primates</taxon>
        <taxon>Strepsirrhini</taxon>
        <taxon>Lorisiformes</taxon>
        <taxon>Galagidae</taxon>
        <taxon>Otolemur</taxon>
    </lineage>
</organism>
<reference evidence="5" key="3">
    <citation type="submission" date="2025-09" db="UniProtKB">
        <authorList>
            <consortium name="Ensembl"/>
        </authorList>
    </citation>
    <scope>IDENTIFICATION</scope>
</reference>
<reference evidence="6" key="1">
    <citation type="submission" date="2011-03" db="EMBL/GenBank/DDBJ databases">
        <title>Version 3 of the genome sequence of Otolemur garnettii (Bushbaby).</title>
        <authorList>
            <consortium name="The Broad Institute Genome Sequencing Platform"/>
            <person name="Di Palma F."/>
            <person name="Johnson J."/>
            <person name="Lander E.S."/>
            <person name="Lindblad-Toh K."/>
            <person name="Jaffe D.B."/>
            <person name="Gnerre S."/>
            <person name="MacCallum I."/>
            <person name="Przybylski D."/>
            <person name="Ribeiro F.J."/>
            <person name="Burton J.N."/>
            <person name="Walker B.J."/>
            <person name="Sharpe T."/>
            <person name="Hall G."/>
        </authorList>
    </citation>
    <scope>NUCLEOTIDE SEQUENCE [LARGE SCALE GENOMIC DNA]</scope>
</reference>
<dbReference type="GO" id="GO:0004725">
    <property type="term" value="F:protein tyrosine phosphatase activity"/>
    <property type="evidence" value="ECO:0007669"/>
    <property type="project" value="UniProtKB-EC"/>
</dbReference>
<evidence type="ECO:0000313" key="6">
    <source>
        <dbReference type="Proteomes" id="UP000005225"/>
    </source>
</evidence>
<dbReference type="Ensembl" id="ENSOGAT00000025944.1">
    <property type="protein sequence ID" value="ENSOGAP00000020020.1"/>
    <property type="gene ID" value="ENSOGAG00000033419.1"/>
</dbReference>
<comment type="similarity">
    <text evidence="1">Belongs to the protein-tyrosine phosphatase family. Non-receptor class dual specificity subfamily.</text>
</comment>
<keyword evidence="4" id="KW-0904">Protein phosphatase</keyword>
<dbReference type="GeneTree" id="ENSGT00930000151041"/>
<keyword evidence="6" id="KW-1185">Reference proteome</keyword>
<evidence type="ECO:0000256" key="3">
    <source>
        <dbReference type="ARBA" id="ARBA00022801"/>
    </source>
</evidence>
<dbReference type="HOGENOM" id="CLU_1626507_0_0_1"/>
<protein>
    <recommendedName>
        <fullName evidence="2">protein-tyrosine-phosphatase</fullName>
        <ecNumber evidence="2">3.1.3.48</ecNumber>
    </recommendedName>
</protein>